<evidence type="ECO:0008006" key="3">
    <source>
        <dbReference type="Google" id="ProtNLM"/>
    </source>
</evidence>
<accession>A0A1D1UJQ8</accession>
<organism evidence="1 2">
    <name type="scientific">Ramazzottius varieornatus</name>
    <name type="common">Water bear</name>
    <name type="synonym">Tardigrade</name>
    <dbReference type="NCBI Taxonomy" id="947166"/>
    <lineage>
        <taxon>Eukaryota</taxon>
        <taxon>Metazoa</taxon>
        <taxon>Ecdysozoa</taxon>
        <taxon>Tardigrada</taxon>
        <taxon>Eutardigrada</taxon>
        <taxon>Parachela</taxon>
        <taxon>Hypsibioidea</taxon>
        <taxon>Ramazzottiidae</taxon>
        <taxon>Ramazzottius</taxon>
    </lineage>
</organism>
<sequence length="364" mass="41699">MWMSYFLRHLARKTSLVEKEDAHPRNPITEEALPELLAGPMAAQVVEVDRQLADVASAGFQHIDNNLLEEIFNCAEFLRLLILRRVCRNWHREISRELAPWNRQVAIAFGSFPLHKMYHYGHVMNQRNFWHYARQAHTVVVFQDPGKPRKFSGGQVMYIWGAYDAQVRSDRRTQLIEKVIYGNTVVCSNDFHCAAMRRDGFEIVVYRSTIALDVGELLTRSDATGGQRDCWFPSGGPPLHMEISNRKRYLLTEEDVSSMKYGGLPNPTAVYFAMIMKTAVAVDVDRLVADFLGTPDKQLYTPWVERLLQQFDPDQLSALDDFLDGDVRTFAAKVNPLVTTLFQYILKQKLVAEWNLPAFLGDGI</sequence>
<proteinExistence type="predicted"/>
<gene>
    <name evidence="1" type="primary">RvY_00312-1</name>
    <name evidence="1" type="synonym">RvY_00312.1</name>
    <name evidence="1" type="ORF">RvY_00312</name>
</gene>
<comment type="caution">
    <text evidence="1">The sequence shown here is derived from an EMBL/GenBank/DDBJ whole genome shotgun (WGS) entry which is preliminary data.</text>
</comment>
<dbReference type="AlphaFoldDB" id="A0A1D1UJQ8"/>
<evidence type="ECO:0000313" key="1">
    <source>
        <dbReference type="EMBL" id="GAU87477.1"/>
    </source>
</evidence>
<protein>
    <recommendedName>
        <fullName evidence="3">F-box domain-containing protein</fullName>
    </recommendedName>
</protein>
<dbReference type="EMBL" id="BDGG01000001">
    <property type="protein sequence ID" value="GAU87477.1"/>
    <property type="molecule type" value="Genomic_DNA"/>
</dbReference>
<name>A0A1D1UJQ8_RAMVA</name>
<dbReference type="Proteomes" id="UP000186922">
    <property type="component" value="Unassembled WGS sequence"/>
</dbReference>
<keyword evidence="2" id="KW-1185">Reference proteome</keyword>
<reference evidence="1 2" key="1">
    <citation type="journal article" date="2016" name="Nat. Commun.">
        <title>Extremotolerant tardigrade genome and improved radiotolerance of human cultured cells by tardigrade-unique protein.</title>
        <authorList>
            <person name="Hashimoto T."/>
            <person name="Horikawa D.D."/>
            <person name="Saito Y."/>
            <person name="Kuwahara H."/>
            <person name="Kozuka-Hata H."/>
            <person name="Shin-I T."/>
            <person name="Minakuchi Y."/>
            <person name="Ohishi K."/>
            <person name="Motoyama A."/>
            <person name="Aizu T."/>
            <person name="Enomoto A."/>
            <person name="Kondo K."/>
            <person name="Tanaka S."/>
            <person name="Hara Y."/>
            <person name="Koshikawa S."/>
            <person name="Sagara H."/>
            <person name="Miura T."/>
            <person name="Yokobori S."/>
            <person name="Miyagawa K."/>
            <person name="Suzuki Y."/>
            <person name="Kubo T."/>
            <person name="Oyama M."/>
            <person name="Kohara Y."/>
            <person name="Fujiyama A."/>
            <person name="Arakawa K."/>
            <person name="Katayama T."/>
            <person name="Toyoda A."/>
            <person name="Kunieda T."/>
        </authorList>
    </citation>
    <scope>NUCLEOTIDE SEQUENCE [LARGE SCALE GENOMIC DNA]</scope>
    <source>
        <strain evidence="1 2">YOKOZUNA-1</strain>
    </source>
</reference>
<evidence type="ECO:0000313" key="2">
    <source>
        <dbReference type="Proteomes" id="UP000186922"/>
    </source>
</evidence>